<proteinExistence type="predicted"/>
<gene>
    <name evidence="2" type="ORF">V7S43_007177</name>
</gene>
<feature type="compositionally biased region" description="Polar residues" evidence="1">
    <location>
        <begin position="486"/>
        <end position="496"/>
    </location>
</feature>
<accession>A0ABD3FL43</accession>
<feature type="region of interest" description="Disordered" evidence="1">
    <location>
        <begin position="685"/>
        <end position="710"/>
    </location>
</feature>
<comment type="caution">
    <text evidence="2">The sequence shown here is derived from an EMBL/GenBank/DDBJ whole genome shotgun (WGS) entry which is preliminary data.</text>
</comment>
<feature type="region of interest" description="Disordered" evidence="1">
    <location>
        <begin position="474"/>
        <end position="496"/>
    </location>
</feature>
<dbReference type="Proteomes" id="UP001632037">
    <property type="component" value="Unassembled WGS sequence"/>
</dbReference>
<dbReference type="EMBL" id="JBIMZQ010000013">
    <property type="protein sequence ID" value="KAL3667623.1"/>
    <property type="molecule type" value="Genomic_DNA"/>
</dbReference>
<organism evidence="2 3">
    <name type="scientific">Phytophthora oleae</name>
    <dbReference type="NCBI Taxonomy" id="2107226"/>
    <lineage>
        <taxon>Eukaryota</taxon>
        <taxon>Sar</taxon>
        <taxon>Stramenopiles</taxon>
        <taxon>Oomycota</taxon>
        <taxon>Peronosporomycetes</taxon>
        <taxon>Peronosporales</taxon>
        <taxon>Peronosporaceae</taxon>
        <taxon>Phytophthora</taxon>
    </lineage>
</organism>
<feature type="compositionally biased region" description="Basic and acidic residues" evidence="1">
    <location>
        <begin position="685"/>
        <end position="698"/>
    </location>
</feature>
<reference evidence="2 3" key="1">
    <citation type="submission" date="2024-09" db="EMBL/GenBank/DDBJ databases">
        <title>Genome sequencing and assembly of Phytophthora oleae, isolate VK10A, causative agent of rot of olive drupes.</title>
        <authorList>
            <person name="Conti Taguali S."/>
            <person name="Riolo M."/>
            <person name="La Spada F."/>
            <person name="Cacciola S.O."/>
            <person name="Dionisio G."/>
        </authorList>
    </citation>
    <scope>NUCLEOTIDE SEQUENCE [LARGE SCALE GENOMIC DNA]</scope>
    <source>
        <strain evidence="2 3">VK10A</strain>
    </source>
</reference>
<protein>
    <submittedName>
        <fullName evidence="2">Uncharacterized protein</fullName>
    </submittedName>
</protein>
<name>A0ABD3FL43_9STRA</name>
<dbReference type="AlphaFoldDB" id="A0ABD3FL43"/>
<evidence type="ECO:0000313" key="3">
    <source>
        <dbReference type="Proteomes" id="UP001632037"/>
    </source>
</evidence>
<evidence type="ECO:0000313" key="2">
    <source>
        <dbReference type="EMBL" id="KAL3667623.1"/>
    </source>
</evidence>
<keyword evidence="3" id="KW-1185">Reference proteome</keyword>
<evidence type="ECO:0000256" key="1">
    <source>
        <dbReference type="SAM" id="MobiDB-lite"/>
    </source>
</evidence>
<sequence length="762" mass="86938">MASASTGVKRKRETDPQAQRQVARKLQHCADVSDAFDPIQRALSQQLRRYQTQKSRAESISHLQAALEQLTHFQTLFGTEMDGETFERSQVTSLGRRTDKLLRKISNIKKKRAVPARTQKVVNLLPRLVEKATSIVCERRKWVAEREQLPTRHQWVPVVLWRLYEDVVECARRDEEMKPVKTEMHCVMRTLKETNPFFYLQVLYQPPPEHLDGTWEIKASDKLTAITETMFPYFKNLKMRSIALRNKHDPGTRIRNGWNQLRVTLSFVRRAARHFHFLILYLYSVAMGCEAPNVHAGIISEKATSGILRDDAELRSQLRLCRESANAEDNLVKETYEWTPELLVYIDEWRRHPEHERILCGFERRERLQDYFPQFPSGNRPKGSGRKSSYDVLADIGRRLRDTHYAWLASRLGSAGFKSMSIADIGVLEMRIKGNLGAVVDMVYKMMLARWMDRKNRSPEWWASLELRERIQLDPEKEMQPAASIDTLSDNSGNDQTEVTLDQAVDGTKDMQDATDAESVEPKECPRVKMHLPASGNFRRPTNVKMRDVLATAKETSRPCLTVMPQPLKLGSTILLRDIYEWTDEDISVFQRDTQRIEDVRDAIVALRGRLEWAKVSTVTVPKSDPVPPFGQYTGADWRVAATVACTVSKVCALTSQAVAFAEETAMHDAAEALTKKPSLRSTLDKFSRRESNDKSASSEDSIGATTKDLHDSLTSGREHIAGLFGSYDGERSSEWRALILATGHLTTELLHNISHDAVFAK</sequence>